<feature type="region of interest" description="Disordered" evidence="1">
    <location>
        <begin position="34"/>
        <end position="68"/>
    </location>
</feature>
<keyword evidence="3" id="KW-1185">Reference proteome</keyword>
<dbReference type="RefSeq" id="WP_183366320.1">
    <property type="nucleotide sequence ID" value="NZ_JACIEZ010000003.1"/>
</dbReference>
<dbReference type="EMBL" id="JACIEZ010000003">
    <property type="protein sequence ID" value="MBB4065044.1"/>
    <property type="molecule type" value="Genomic_DNA"/>
</dbReference>
<evidence type="ECO:0000313" key="3">
    <source>
        <dbReference type="Proteomes" id="UP000528286"/>
    </source>
</evidence>
<dbReference type="AlphaFoldDB" id="A0A7W6J5A6"/>
<gene>
    <name evidence="2" type="ORF">GGR23_002231</name>
</gene>
<accession>A0A7W6J5A6</accession>
<evidence type="ECO:0000256" key="1">
    <source>
        <dbReference type="SAM" id="MobiDB-lite"/>
    </source>
</evidence>
<sequence length="149" mass="16756">MHIRVLFLHMMAPEWTTLLWTKSFGSCPIPDDQLIPRRGGSHASSREPRHSTSGRISAQRPLGLGSLPKGRKIRSETLSAIKDFVVRWEEADWLEAYSIERIGKWIAKRQLSETSEELTRWCKSGSSDARMALLSGLQQGLGERQAALA</sequence>
<evidence type="ECO:0000313" key="2">
    <source>
        <dbReference type="EMBL" id="MBB4065044.1"/>
    </source>
</evidence>
<proteinExistence type="predicted"/>
<protein>
    <submittedName>
        <fullName evidence="2">Uncharacterized protein</fullName>
    </submittedName>
</protein>
<name>A0A7W6J5A6_9HYPH</name>
<dbReference type="Proteomes" id="UP000528286">
    <property type="component" value="Unassembled WGS sequence"/>
</dbReference>
<organism evidence="2 3">
    <name type="scientific">Gellertiella hungarica</name>
    <dbReference type="NCBI Taxonomy" id="1572859"/>
    <lineage>
        <taxon>Bacteria</taxon>
        <taxon>Pseudomonadati</taxon>
        <taxon>Pseudomonadota</taxon>
        <taxon>Alphaproteobacteria</taxon>
        <taxon>Hyphomicrobiales</taxon>
        <taxon>Rhizobiaceae</taxon>
        <taxon>Gellertiella</taxon>
    </lineage>
</organism>
<comment type="caution">
    <text evidence="2">The sequence shown here is derived from an EMBL/GenBank/DDBJ whole genome shotgun (WGS) entry which is preliminary data.</text>
</comment>
<reference evidence="2 3" key="1">
    <citation type="submission" date="2020-08" db="EMBL/GenBank/DDBJ databases">
        <title>Genomic Encyclopedia of Type Strains, Phase IV (KMG-IV): sequencing the most valuable type-strain genomes for metagenomic binning, comparative biology and taxonomic classification.</title>
        <authorList>
            <person name="Goeker M."/>
        </authorList>
    </citation>
    <scope>NUCLEOTIDE SEQUENCE [LARGE SCALE GENOMIC DNA]</scope>
    <source>
        <strain evidence="2 3">DSM 29853</strain>
    </source>
</reference>